<name>A0A087UNE3_STEMI</name>
<dbReference type="STRING" id="407821.A0A087UNE3"/>
<dbReference type="EMBL" id="KK120714">
    <property type="protein sequence ID" value="KFM78882.1"/>
    <property type="molecule type" value="Genomic_DNA"/>
</dbReference>
<keyword evidence="2" id="KW-1185">Reference proteome</keyword>
<reference evidence="1 2" key="1">
    <citation type="submission" date="2013-11" db="EMBL/GenBank/DDBJ databases">
        <title>Genome sequencing of Stegodyphus mimosarum.</title>
        <authorList>
            <person name="Bechsgaard J."/>
        </authorList>
    </citation>
    <scope>NUCLEOTIDE SEQUENCE [LARGE SCALE GENOMIC DNA]</scope>
</reference>
<dbReference type="OrthoDB" id="166746at2759"/>
<feature type="non-terminal residue" evidence="1">
    <location>
        <position position="201"/>
    </location>
</feature>
<gene>
    <name evidence="1" type="ORF">X975_21627</name>
</gene>
<protein>
    <submittedName>
        <fullName evidence="1">Polycomb protein Suz12</fullName>
    </submittedName>
</protein>
<dbReference type="AlphaFoldDB" id="A0A087UNE3"/>
<dbReference type="CDD" id="cd21740">
    <property type="entry name" value="C2_II_SUZ12"/>
    <property type="match status" value="1"/>
</dbReference>
<sequence>MQISVGKCEVHRNPDVSNPPAKVTAISVPNDNFNLNNGHLVKSYVLLLRATCPMNKMKVNGYCNGDMSDILDEPAQKKRKHLKTQNDEVRYYGAELVVYDKHQRCLLTDGEYQLVLQELGQRNSPKKLSSWETFPEGKEKVQITNVTLSQYETINLIDVFGKGPLVTFHLQWKDNLINGMVDRPQPAVKPSDLLSTNGLTS</sequence>
<organism evidence="1 2">
    <name type="scientific">Stegodyphus mimosarum</name>
    <name type="common">African social velvet spider</name>
    <dbReference type="NCBI Taxonomy" id="407821"/>
    <lineage>
        <taxon>Eukaryota</taxon>
        <taxon>Metazoa</taxon>
        <taxon>Ecdysozoa</taxon>
        <taxon>Arthropoda</taxon>
        <taxon>Chelicerata</taxon>
        <taxon>Arachnida</taxon>
        <taxon>Araneae</taxon>
        <taxon>Araneomorphae</taxon>
        <taxon>Entelegynae</taxon>
        <taxon>Eresoidea</taxon>
        <taxon>Eresidae</taxon>
        <taxon>Stegodyphus</taxon>
    </lineage>
</organism>
<dbReference type="Proteomes" id="UP000054359">
    <property type="component" value="Unassembled WGS sequence"/>
</dbReference>
<evidence type="ECO:0000313" key="1">
    <source>
        <dbReference type="EMBL" id="KFM78882.1"/>
    </source>
</evidence>
<accession>A0A087UNE3</accession>
<evidence type="ECO:0000313" key="2">
    <source>
        <dbReference type="Proteomes" id="UP000054359"/>
    </source>
</evidence>
<proteinExistence type="predicted"/>